<evidence type="ECO:0000313" key="6">
    <source>
        <dbReference type="EMBL" id="VEH06266.1"/>
    </source>
</evidence>
<dbReference type="CDD" id="cd00995">
    <property type="entry name" value="PBP2_NikA_DppA_OppA_like"/>
    <property type="match status" value="1"/>
</dbReference>
<feature type="signal peptide" evidence="4">
    <location>
        <begin position="1"/>
        <end position="30"/>
    </location>
</feature>
<dbReference type="InterPro" id="IPR039424">
    <property type="entry name" value="SBP_5"/>
</dbReference>
<organism evidence="6 7">
    <name type="scientific">Corynebacterium kutscheri</name>
    <dbReference type="NCBI Taxonomy" id="35755"/>
    <lineage>
        <taxon>Bacteria</taxon>
        <taxon>Bacillati</taxon>
        <taxon>Actinomycetota</taxon>
        <taxon>Actinomycetes</taxon>
        <taxon>Mycobacteriales</taxon>
        <taxon>Corynebacteriaceae</taxon>
        <taxon>Corynebacterium</taxon>
    </lineage>
</organism>
<dbReference type="PANTHER" id="PTHR30290">
    <property type="entry name" value="PERIPLASMIC BINDING COMPONENT OF ABC TRANSPORTER"/>
    <property type="match status" value="1"/>
</dbReference>
<dbReference type="Proteomes" id="UP000271380">
    <property type="component" value="Chromosome"/>
</dbReference>
<feature type="domain" description="Solute-binding protein family 5" evidence="5">
    <location>
        <begin position="102"/>
        <end position="448"/>
    </location>
</feature>
<sequence length="537" mass="58248">MANVSRRNFLRMTGVIGAAAGLSATVAACAPDNQSGSSAGSTGGSAGTVNEDGTITAAISYELGTNGYDPMTTTAALTVAVNWHIFEGLTEIDPVTGKAYAGLAKTLPQPEGTIFDVSLRDGAKFHDGSEVTAEDVVYSFERVLDPENKSLYASFIPFIEKVEAKDDTTVTFTLAYPVGVVADRLSVVKIVPKAIVEKDLDAFDALPTGTGPYRLTDNGGTSKTIAFERFDDYSGERPARAKKMQWQIIPDASTRINSLQSGLSQAVDSVPYLSIDQLKTTSMVESVQGFGLLFAMFNNRTSNPMGNVLARQAFLYAVDIDTVVKTAMSDQATPATSFLPESHPNYSRATTVYSFDVDKAREMFSEAGVTKIRMMCTDHDWVKACTPLIHESVQKAGVEVEFTERKSADLYNFVDSNPGEWDVAIAPGDPSVFGQDPNLLMSWWYAGDTWTDTRMGWKGQESYQKMQELLSKGLESTDTSAQQDAWDEAFDLISETVPLYPLFHRKTPTGWNADTLVDFKPISVTGLSFVGVGTTEG</sequence>
<dbReference type="GO" id="GO:1904680">
    <property type="term" value="F:peptide transmembrane transporter activity"/>
    <property type="evidence" value="ECO:0007669"/>
    <property type="project" value="TreeGrafter"/>
</dbReference>
<dbReference type="InterPro" id="IPR019546">
    <property type="entry name" value="TAT_signal_bac_arc"/>
</dbReference>
<dbReference type="GO" id="GO:0043190">
    <property type="term" value="C:ATP-binding cassette (ABC) transporter complex"/>
    <property type="evidence" value="ECO:0007669"/>
    <property type="project" value="InterPro"/>
</dbReference>
<dbReference type="PANTHER" id="PTHR30290:SF38">
    <property type="entry name" value="D,D-DIPEPTIDE-BINDING PERIPLASMIC PROTEIN DDPA-RELATED"/>
    <property type="match status" value="1"/>
</dbReference>
<dbReference type="InterPro" id="IPR023765">
    <property type="entry name" value="SBP_5_CS"/>
</dbReference>
<evidence type="ECO:0000256" key="2">
    <source>
        <dbReference type="ARBA" id="ARBA00005695"/>
    </source>
</evidence>
<dbReference type="AlphaFoldDB" id="A0AB38VUQ2"/>
<dbReference type="PROSITE" id="PS01040">
    <property type="entry name" value="SBP_BACTERIAL_5"/>
    <property type="match status" value="1"/>
</dbReference>
<dbReference type="Gene3D" id="3.10.105.10">
    <property type="entry name" value="Dipeptide-binding Protein, Domain 3"/>
    <property type="match status" value="1"/>
</dbReference>
<gene>
    <name evidence="6" type="primary">gsiB</name>
    <name evidence="6" type="ORF">NCTC949_01036</name>
</gene>
<protein>
    <submittedName>
        <fullName evidence="6">Transport system secreted protein</fullName>
    </submittedName>
</protein>
<dbReference type="PROSITE" id="PS51257">
    <property type="entry name" value="PROKAR_LIPOPROTEIN"/>
    <property type="match status" value="1"/>
</dbReference>
<dbReference type="NCBIfam" id="TIGR01409">
    <property type="entry name" value="TAT_signal_seq"/>
    <property type="match status" value="1"/>
</dbReference>
<dbReference type="InterPro" id="IPR006311">
    <property type="entry name" value="TAT_signal"/>
</dbReference>
<dbReference type="Pfam" id="PF00496">
    <property type="entry name" value="SBP_bac_5"/>
    <property type="match status" value="1"/>
</dbReference>
<dbReference type="GO" id="GO:0042597">
    <property type="term" value="C:periplasmic space"/>
    <property type="evidence" value="ECO:0007669"/>
    <property type="project" value="UniProtKB-ARBA"/>
</dbReference>
<dbReference type="GO" id="GO:0015833">
    <property type="term" value="P:peptide transport"/>
    <property type="evidence" value="ECO:0007669"/>
    <property type="project" value="TreeGrafter"/>
</dbReference>
<proteinExistence type="inferred from homology"/>
<comment type="similarity">
    <text evidence="2">Belongs to the bacterial solute-binding protein 5 family.</text>
</comment>
<dbReference type="InterPro" id="IPR030678">
    <property type="entry name" value="Peptide/Ni-bd"/>
</dbReference>
<dbReference type="InterPro" id="IPR000914">
    <property type="entry name" value="SBP_5_dom"/>
</dbReference>
<name>A0AB38VUQ2_9CORY</name>
<dbReference type="EMBL" id="LR134377">
    <property type="protein sequence ID" value="VEH06266.1"/>
    <property type="molecule type" value="Genomic_DNA"/>
</dbReference>
<dbReference type="Gene3D" id="3.40.190.10">
    <property type="entry name" value="Periplasmic binding protein-like II"/>
    <property type="match status" value="1"/>
</dbReference>
<feature type="chain" id="PRO_5044200273" evidence="4">
    <location>
        <begin position="31"/>
        <end position="537"/>
    </location>
</feature>
<evidence type="ECO:0000256" key="3">
    <source>
        <dbReference type="ARBA" id="ARBA00022729"/>
    </source>
</evidence>
<evidence type="ECO:0000256" key="4">
    <source>
        <dbReference type="SAM" id="SignalP"/>
    </source>
</evidence>
<accession>A0AB38VUQ2</accession>
<dbReference type="RefSeq" id="WP_126316701.1">
    <property type="nucleotide sequence ID" value="NZ_LR134377.1"/>
</dbReference>
<dbReference type="PROSITE" id="PS51318">
    <property type="entry name" value="TAT"/>
    <property type="match status" value="1"/>
</dbReference>
<keyword evidence="3 4" id="KW-0732">Signal</keyword>
<dbReference type="SUPFAM" id="SSF53850">
    <property type="entry name" value="Periplasmic binding protein-like II"/>
    <property type="match status" value="1"/>
</dbReference>
<evidence type="ECO:0000259" key="5">
    <source>
        <dbReference type="Pfam" id="PF00496"/>
    </source>
</evidence>
<dbReference type="Gene3D" id="3.90.76.10">
    <property type="entry name" value="Dipeptide-binding Protein, Domain 1"/>
    <property type="match status" value="1"/>
</dbReference>
<reference evidence="6 7" key="1">
    <citation type="submission" date="2018-12" db="EMBL/GenBank/DDBJ databases">
        <authorList>
            <consortium name="Pathogen Informatics"/>
        </authorList>
    </citation>
    <scope>NUCLEOTIDE SEQUENCE [LARGE SCALE GENOMIC DNA]</scope>
    <source>
        <strain evidence="6 7">NCTC949</strain>
    </source>
</reference>
<evidence type="ECO:0000313" key="7">
    <source>
        <dbReference type="Proteomes" id="UP000271380"/>
    </source>
</evidence>
<evidence type="ECO:0000256" key="1">
    <source>
        <dbReference type="ARBA" id="ARBA00004193"/>
    </source>
</evidence>
<dbReference type="PIRSF" id="PIRSF002741">
    <property type="entry name" value="MppA"/>
    <property type="match status" value="1"/>
</dbReference>
<comment type="subcellular location">
    <subcellularLocation>
        <location evidence="1">Cell membrane</location>
        <topology evidence="1">Lipid-anchor</topology>
    </subcellularLocation>
</comment>